<accession>A0A2V2UUG3</accession>
<evidence type="ECO:0000313" key="5">
    <source>
        <dbReference type="Proteomes" id="UP000246121"/>
    </source>
</evidence>
<dbReference type="VEuPathDB" id="TriTrypDB:C3747_34g1632c"/>
<name>A0A2V2UUG3_TRYCR</name>
<feature type="chain" id="PRO_5016085651" evidence="3">
    <location>
        <begin position="21"/>
        <end position="119"/>
    </location>
</feature>
<protein>
    <submittedName>
        <fullName evidence="4">Uncharacterized protein</fullName>
    </submittedName>
</protein>
<dbReference type="VEuPathDB" id="TriTrypDB:TcCL_ESM10940"/>
<evidence type="ECO:0000313" key="4">
    <source>
        <dbReference type="EMBL" id="PWU87769.1"/>
    </source>
</evidence>
<keyword evidence="3" id="KW-0732">Signal</keyword>
<organism evidence="4 5">
    <name type="scientific">Trypanosoma cruzi</name>
    <dbReference type="NCBI Taxonomy" id="5693"/>
    <lineage>
        <taxon>Eukaryota</taxon>
        <taxon>Discoba</taxon>
        <taxon>Euglenozoa</taxon>
        <taxon>Kinetoplastea</taxon>
        <taxon>Metakinetoplastina</taxon>
        <taxon>Trypanosomatida</taxon>
        <taxon>Trypanosomatidae</taxon>
        <taxon>Trypanosoma</taxon>
        <taxon>Schizotrypanum</taxon>
    </lineage>
</organism>
<dbReference type="VEuPathDB" id="TriTrypDB:TcG_03513"/>
<sequence>MQRRLLACTFLSAATSLVRMQNRWYYEKVRQERDGSDNGPAALFHEFPRSPSPNRVPEEFHTLNTEAVNAAEGLQRWFLLATVGIISVICFSGFLDPFREGYRRPEGYGMYGGKNHGTE</sequence>
<dbReference type="VEuPathDB" id="TriTrypDB:C4B63_85g319c"/>
<proteinExistence type="predicted"/>
<dbReference type="VEuPathDB" id="TriTrypDB:TCDM_13775"/>
<feature type="signal peptide" evidence="3">
    <location>
        <begin position="1"/>
        <end position="20"/>
    </location>
</feature>
<comment type="caution">
    <text evidence="4">The sequence shown here is derived from an EMBL/GenBank/DDBJ whole genome shotgun (WGS) entry which is preliminary data.</text>
</comment>
<feature type="transmembrane region" description="Helical" evidence="2">
    <location>
        <begin position="77"/>
        <end position="95"/>
    </location>
</feature>
<reference evidence="4 5" key="1">
    <citation type="journal article" date="2018" name="Microb. Genom.">
        <title>Expanding an expanded genome: long-read sequencing of Trypanosoma cruzi.</title>
        <authorList>
            <person name="Berna L."/>
            <person name="Rodriguez M."/>
            <person name="Chiribao M.L."/>
            <person name="Parodi-Talice A."/>
            <person name="Pita S."/>
            <person name="Rijo G."/>
            <person name="Alvarez-Valin F."/>
            <person name="Robello C."/>
        </authorList>
    </citation>
    <scope>NUCLEOTIDE SEQUENCE [LARGE SCALE GENOMIC DNA]</scope>
    <source>
        <strain evidence="4 5">Dm28c</strain>
    </source>
</reference>
<keyword evidence="2" id="KW-0472">Membrane</keyword>
<dbReference type="Proteomes" id="UP000246121">
    <property type="component" value="Unassembled WGS sequence"/>
</dbReference>
<evidence type="ECO:0000256" key="2">
    <source>
        <dbReference type="SAM" id="Phobius"/>
    </source>
</evidence>
<dbReference type="EMBL" id="PRFA01000085">
    <property type="protein sequence ID" value="PWU87769.1"/>
    <property type="molecule type" value="Genomic_DNA"/>
</dbReference>
<dbReference type="VEuPathDB" id="TriTrypDB:TcCLB.511577.188"/>
<feature type="region of interest" description="Disordered" evidence="1">
    <location>
        <begin position="33"/>
        <end position="56"/>
    </location>
</feature>
<keyword evidence="2" id="KW-0812">Transmembrane</keyword>
<evidence type="ECO:0000256" key="3">
    <source>
        <dbReference type="SAM" id="SignalP"/>
    </source>
</evidence>
<gene>
    <name evidence="4" type="ORF">C4B63_85g319c</name>
</gene>
<dbReference type="VEuPathDB" id="TriTrypDB:TcBrA4_0095490"/>
<dbReference type="AlphaFoldDB" id="A0A2V2UUG3"/>
<keyword evidence="2" id="KW-1133">Transmembrane helix</keyword>
<evidence type="ECO:0000256" key="1">
    <source>
        <dbReference type="SAM" id="MobiDB-lite"/>
    </source>
</evidence>
<dbReference type="VEuPathDB" id="TriTrypDB:BCY84_12004"/>
<dbReference type="VEuPathDB" id="TriTrypDB:TcYC6_0084530"/>